<dbReference type="PANTHER" id="PTHR12953:SF0">
    <property type="entry name" value="SUN DOMAIN-CONTAINING OSSIFICATION FACTOR"/>
    <property type="match status" value="1"/>
</dbReference>
<dbReference type="VEuPathDB" id="ToxoDB:EPH_0054570"/>
<reference evidence="8" key="2">
    <citation type="submission" date="2013-10" db="EMBL/GenBank/DDBJ databases">
        <authorList>
            <person name="Aslett M."/>
        </authorList>
    </citation>
    <scope>NUCLEOTIDE SEQUENCE [LARGE SCALE GENOMIC DNA]</scope>
    <source>
        <strain evidence="8">Houghton</strain>
    </source>
</reference>
<feature type="compositionally biased region" description="Low complexity" evidence="6">
    <location>
        <begin position="712"/>
        <end position="732"/>
    </location>
</feature>
<feature type="coiled-coil region" evidence="5">
    <location>
        <begin position="1236"/>
        <end position="1264"/>
    </location>
</feature>
<accession>U6H0G8</accession>
<dbReference type="PANTHER" id="PTHR12953">
    <property type="entry name" value="MEMBRANE PROTEIN CH1 RELATED"/>
    <property type="match status" value="1"/>
</dbReference>
<dbReference type="GO" id="GO:0034975">
    <property type="term" value="P:protein folding in endoplasmic reticulum"/>
    <property type="evidence" value="ECO:0007669"/>
    <property type="project" value="TreeGrafter"/>
</dbReference>
<feature type="compositionally biased region" description="Polar residues" evidence="6">
    <location>
        <begin position="740"/>
        <end position="763"/>
    </location>
</feature>
<dbReference type="InterPro" id="IPR045120">
    <property type="entry name" value="Suco/Slp1-like"/>
</dbReference>
<feature type="region of interest" description="Disordered" evidence="6">
    <location>
        <begin position="608"/>
        <end position="627"/>
    </location>
</feature>
<evidence type="ECO:0000256" key="6">
    <source>
        <dbReference type="SAM" id="MobiDB-lite"/>
    </source>
</evidence>
<feature type="compositionally biased region" description="Basic and acidic residues" evidence="6">
    <location>
        <begin position="67"/>
        <end position="86"/>
    </location>
</feature>
<evidence type="ECO:0000313" key="8">
    <source>
        <dbReference type="EMBL" id="CDI85367.1"/>
    </source>
</evidence>
<evidence type="ECO:0000313" key="9">
    <source>
        <dbReference type="Proteomes" id="UP000018201"/>
    </source>
</evidence>
<feature type="region of interest" description="Disordered" evidence="6">
    <location>
        <begin position="1138"/>
        <end position="1163"/>
    </location>
</feature>
<feature type="compositionally biased region" description="Basic residues" evidence="6">
    <location>
        <begin position="2319"/>
        <end position="2329"/>
    </location>
</feature>
<feature type="domain" description="SUN" evidence="7">
    <location>
        <begin position="810"/>
        <end position="996"/>
    </location>
</feature>
<dbReference type="GO" id="GO:0012505">
    <property type="term" value="C:endomembrane system"/>
    <property type="evidence" value="ECO:0007669"/>
    <property type="project" value="UniProtKB-SubCell"/>
</dbReference>
<feature type="compositionally biased region" description="Low complexity" evidence="6">
    <location>
        <begin position="98"/>
        <end position="115"/>
    </location>
</feature>
<dbReference type="Proteomes" id="UP000018201">
    <property type="component" value="Unassembled WGS sequence"/>
</dbReference>
<evidence type="ECO:0000259" key="7">
    <source>
        <dbReference type="PROSITE" id="PS51469"/>
    </source>
</evidence>
<feature type="region of interest" description="Disordered" evidence="6">
    <location>
        <begin position="476"/>
        <end position="504"/>
    </location>
</feature>
<gene>
    <name evidence="8" type="ORF">EPH_0054570</name>
</gene>
<dbReference type="PROSITE" id="PS51469">
    <property type="entry name" value="SUN"/>
    <property type="match status" value="1"/>
</dbReference>
<name>U6H0G8_9EIME</name>
<feature type="region of interest" description="Disordered" evidence="6">
    <location>
        <begin position="2164"/>
        <end position="2197"/>
    </location>
</feature>
<sequence>MNNCLLPSEVFDIKVVSEGASGAEKGYSELHSAPTIVGRGASSPERASEAQRRLEETGTPVAAGPSEGREPRQQQDKNTRAAEKTAFHPSARTLRSPAQQQSHQQEQQQQSRHAQLSNRTKGVFIAFKQLTDAAAAGAAVAAKKRFAAPSRSGLHSPTQRQQGELGQLKLLLQQPLLPLLSKSLPPSNGSKHRREIHAAAGAGGDVAGTPVAASADASAATVPADASGPTSGARPTTNSGAGGLLETETWPQREDKTLPSAARSWGSSAVWLMQWCYPLTSCIATETRERHAITAALSGEAASAAISAARCHCVVSRMRVLLRDGPLQKLQSEQQQEQQLKQGGARVIPVFQQQQLLLACCAEGSYPPQLVGALRLQLQHRLFRPAGAKRDQAFALATLAHGHPSNEEQGWQNPAAARYEATAPNTSEDTAETTPQRAVGAEPTGVTADLPPISLASYGTEQQKHELHLRQEEGQQYVGLSSPSDGELEGQQKKQGTKSEVGRNQLLKINQQEQQRIYQQGEQQQRELSSRWGRQLVSWSWRRSCMRQRQPAKPEAAAAAEAATVAAAALCYRPPEPTSLALQVVLSLFPHDIAVRLLANTNTAQCQQPQQQKQLHRASRQQVEPEQQEQLFWRGELRKHAVLHEPHHGSCAAPPNLLSSGKSCVVPFEDPGWPAFELAGTTDEAGQQQEAIDRMKTHEVRFELLPEKQQKQEQPSGQQAKQQPATQQQQAAGGPLQEVQELQQDGGCQQPREWQQGAQSVTDGQRDGQLEQGQLHAEKLMEQQQQQQAGSSVAISAAAAASATAELHANSQGPSTTSAVGGVPGAPQLYGRGFVQGEQLPASFLRLHFNFASVDAGARIIASSPGVQHIKAVQRPDADTYMLVPCYVPSKYFVLSFSETLKIDFVVIQSFEIYANAFWHIQLLGADTYPTRQWRLIANLQTAADVSSELFDLKSECAALSSCWAKFLKVRLLTHHDEGPHYYCSLTSFQVFGATGVQFLETQIHDEFGEAAHGTEEEVSEEVPSSGGPPPVSASAVNAASDGPSATFARKDSRVTGMEASLPPIDPDHSGSLEEIKQHLGARQSVPFGSNGPQELQKHAREGGATAQMPQQLDEVQGRRAKAASVERLASRNPVPMDATAASEAEGLHIRSEKAGADDKRGEAPFLHGERQRRVVSAGRQGNPLLDAHTDGAALAAASADPDTEIATQRVSQQQQQQLPNLSRVEDAEKQGAAALNTLSDALEKALQHQQQLLKQKRQRQQQEHLDLQHDAVIDDHPWAEMRYPSVSIPGFREVLGFRSSLTDSAVCTTSSSSTAKSVWQGPNPLIQPTTSRYICIPLAEGMSMTGAAAADAPANTPGAAHQVHLVAANASPRKSSKQLQVADAATETLRQAAAYARAFLLDALQHNQQQPQLQQSPIGAAFLRFLMTTTPGAQDQQAETLRVLSLLLQPPSVDVSSNGGGVSGEATRGGMAAAAPLGPRDTKGEHVLVMLLERMKSLEGETAAFKAAAAERQQQLQLQQQHLLHLALLVQLQQQLGSFLFERLAAFDGLIPHLSPLVQLLDESEAAATSAAAAAQEEKVLHGTVAAAAEQHLDPHCSMVDGKNKGRNSSGQQKEQQRQQQHCRRTGRHHSWGWPWDALKRHLLRSLEWVWRWLALPLMHWGSGIIYSARVAAQLLQQTFCSEAESAVVQQSCATASNLYVGLTSVAGTVAYGATMGADIAWRGICVVAEFVAATWNGLFAALDQGPPVSHDWSTGSSSSSDHWTGRFLLLQERGSLQAADSSAATPLLLLLVCFLAVSGACFWRLRRGQRVAAAAAGECALLRRSFELLQQQHQALVHQLQQYKREQQLLLLLTASHHSGNSSRMLLHRTKYETYETHVQKRQQKDVRLSDPVKPDLPADIVQTAAVHQNTIFAEAPEPLASPLRSQAPDTTPSLLRRLSTSLAPRVFLGLSRNAGDRSRMTPEDYGNSSNNSSNASGENAPASQSPRRDSDAVLPQLREAVLQQQGGSCGPHEQQTQQEQQVQFATAALLPALDTKAIRSLKLQRHTLRQRRQGGATTPVASPSGVAVAEGETLLLSPSGIGAGVSVHTQNAYVSSGAEAAVVTTSSAAPSRSSSSRSSSVCSTSGNLQGVANSYLKSLWASQLARSGTVPHVSLLLQSTQRQMESNRALRHRDSRDLEVRASSNLSSSSSGGISSACAGSSSVAAAIAASQGRSLSCNMPMSIPVAGRRMAGDELADQDGTGAEGALPVAYGESNTPGVATRTELTGESVYLGANQDGVMAHAFAFGPSAQLEQTRPLQPQHLQAAAAPTAGRDGRRRRKKRGAS</sequence>
<dbReference type="EMBL" id="HG693732">
    <property type="protein sequence ID" value="CDI85367.1"/>
    <property type="molecule type" value="Genomic_DNA"/>
</dbReference>
<feature type="region of interest" description="Disordered" evidence="6">
    <location>
        <begin position="1196"/>
        <end position="1228"/>
    </location>
</feature>
<evidence type="ECO:0000256" key="4">
    <source>
        <dbReference type="ARBA" id="ARBA00023136"/>
    </source>
</evidence>
<evidence type="ECO:0000256" key="1">
    <source>
        <dbReference type="ARBA" id="ARBA00004308"/>
    </source>
</evidence>
<keyword evidence="4" id="KW-0472">Membrane</keyword>
<feature type="compositionally biased region" description="Low complexity" evidence="6">
    <location>
        <begin position="218"/>
        <end position="228"/>
    </location>
</feature>
<keyword evidence="5" id="KW-0175">Coiled coil</keyword>
<feature type="compositionally biased region" description="Basic and acidic residues" evidence="6">
    <location>
        <begin position="1146"/>
        <end position="1163"/>
    </location>
</feature>
<feature type="region of interest" description="Disordered" evidence="6">
    <location>
        <begin position="2295"/>
        <end position="2329"/>
    </location>
</feature>
<evidence type="ECO:0000256" key="3">
    <source>
        <dbReference type="ARBA" id="ARBA00022989"/>
    </source>
</evidence>
<keyword evidence="3" id="KW-1133">Transmembrane helix</keyword>
<feature type="region of interest" description="Disordered" evidence="6">
    <location>
        <begin position="22"/>
        <end position="116"/>
    </location>
</feature>
<feature type="region of interest" description="Disordered" evidence="6">
    <location>
        <begin position="708"/>
        <end position="769"/>
    </location>
</feature>
<evidence type="ECO:0000256" key="5">
    <source>
        <dbReference type="SAM" id="Coils"/>
    </source>
</evidence>
<feature type="compositionally biased region" description="Low complexity" evidence="6">
    <location>
        <begin position="2185"/>
        <end position="2197"/>
    </location>
</feature>
<feature type="region of interest" description="Disordered" evidence="6">
    <location>
        <begin position="419"/>
        <end position="452"/>
    </location>
</feature>
<comment type="subcellular location">
    <subcellularLocation>
        <location evidence="1">Endomembrane system</location>
    </subcellularLocation>
</comment>
<feature type="compositionally biased region" description="Polar residues" evidence="6">
    <location>
        <begin position="423"/>
        <end position="436"/>
    </location>
</feature>
<feature type="region of interest" description="Disordered" evidence="6">
    <location>
        <begin position="1597"/>
        <end position="1630"/>
    </location>
</feature>
<dbReference type="GO" id="GO:0016020">
    <property type="term" value="C:membrane"/>
    <property type="evidence" value="ECO:0007669"/>
    <property type="project" value="InterPro"/>
</dbReference>
<protein>
    <recommendedName>
        <fullName evidence="7">SUN domain-containing protein</fullName>
    </recommendedName>
</protein>
<feature type="region of interest" description="Disordered" evidence="6">
    <location>
        <begin position="1456"/>
        <end position="1479"/>
    </location>
</feature>
<dbReference type="GO" id="GO:0005737">
    <property type="term" value="C:cytoplasm"/>
    <property type="evidence" value="ECO:0007669"/>
    <property type="project" value="TreeGrafter"/>
</dbReference>
<organism evidence="8 9">
    <name type="scientific">Eimeria praecox</name>
    <dbReference type="NCBI Taxonomy" id="51316"/>
    <lineage>
        <taxon>Eukaryota</taxon>
        <taxon>Sar</taxon>
        <taxon>Alveolata</taxon>
        <taxon>Apicomplexa</taxon>
        <taxon>Conoidasida</taxon>
        <taxon>Coccidia</taxon>
        <taxon>Eucoccidiorida</taxon>
        <taxon>Eimeriorina</taxon>
        <taxon>Eimeriidae</taxon>
        <taxon>Eimeria</taxon>
    </lineage>
</organism>
<feature type="compositionally biased region" description="Low complexity" evidence="6">
    <location>
        <begin position="2301"/>
        <end position="2316"/>
    </location>
</feature>
<keyword evidence="2" id="KW-0812">Transmembrane</keyword>
<evidence type="ECO:0000256" key="2">
    <source>
        <dbReference type="ARBA" id="ARBA00022692"/>
    </source>
</evidence>
<feature type="compositionally biased region" description="Basic and acidic residues" evidence="6">
    <location>
        <begin position="46"/>
        <end position="56"/>
    </location>
</feature>
<feature type="region of interest" description="Disordered" evidence="6">
    <location>
        <begin position="1956"/>
        <end position="1995"/>
    </location>
</feature>
<feature type="region of interest" description="Disordered" evidence="6">
    <location>
        <begin position="1013"/>
        <end position="1052"/>
    </location>
</feature>
<feature type="region of interest" description="Disordered" evidence="6">
    <location>
        <begin position="218"/>
        <end position="259"/>
    </location>
</feature>
<proteinExistence type="predicted"/>
<feature type="compositionally biased region" description="Polar residues" evidence="6">
    <location>
        <begin position="229"/>
        <end position="239"/>
    </location>
</feature>
<dbReference type="InterPro" id="IPR012919">
    <property type="entry name" value="SUN_dom"/>
</dbReference>
<dbReference type="OrthoDB" id="266334at2759"/>
<keyword evidence="9" id="KW-1185">Reference proteome</keyword>
<feature type="compositionally biased region" description="Low complexity" evidence="6">
    <location>
        <begin position="1970"/>
        <end position="1986"/>
    </location>
</feature>
<dbReference type="Pfam" id="PF07738">
    <property type="entry name" value="Sad1_UNC"/>
    <property type="match status" value="1"/>
</dbReference>
<feature type="region of interest" description="Disordered" evidence="6">
    <location>
        <begin position="1084"/>
        <end position="1111"/>
    </location>
</feature>
<reference evidence="8" key="1">
    <citation type="submission" date="2013-10" db="EMBL/GenBank/DDBJ databases">
        <title>Genomic analysis of the causative agents of coccidiosis in chickens.</title>
        <authorList>
            <person name="Reid A.J."/>
            <person name="Blake D."/>
            <person name="Billington K."/>
            <person name="Browne H."/>
            <person name="Dunn M."/>
            <person name="Hung S."/>
            <person name="Kawahara F."/>
            <person name="Miranda-Saavedra D."/>
            <person name="Mourier T."/>
            <person name="Nagra H."/>
            <person name="Otto T.D."/>
            <person name="Rawlings N."/>
            <person name="Sanchez A."/>
            <person name="Sanders M."/>
            <person name="Subramaniam C."/>
            <person name="Tay Y."/>
            <person name="Dear P."/>
            <person name="Doerig C."/>
            <person name="Gruber A."/>
            <person name="Parkinson J."/>
            <person name="Shirley M."/>
            <person name="Wan K.L."/>
            <person name="Berriman M."/>
            <person name="Tomley F."/>
            <person name="Pain A."/>
        </authorList>
    </citation>
    <scope>NUCLEOTIDE SEQUENCE [LARGE SCALE GENOMIC DNA]</scope>
    <source>
        <strain evidence="8">Houghton</strain>
    </source>
</reference>